<dbReference type="InterPro" id="IPR037068">
    <property type="entry name" value="DNA_primase_core_N_sf"/>
</dbReference>
<dbReference type="InterPro" id="IPR002694">
    <property type="entry name" value="Znf_CHC2"/>
</dbReference>
<dbReference type="Pfam" id="PF13155">
    <property type="entry name" value="Toprim_2"/>
    <property type="match status" value="1"/>
</dbReference>
<dbReference type="Pfam" id="PF08278">
    <property type="entry name" value="DnaG_DnaB_bind"/>
    <property type="match status" value="1"/>
</dbReference>
<evidence type="ECO:0000259" key="15">
    <source>
        <dbReference type="PROSITE" id="PS50880"/>
    </source>
</evidence>
<dbReference type="SUPFAM" id="SSF117023">
    <property type="entry name" value="DNA primase DnaG, C-terminal domain"/>
    <property type="match status" value="1"/>
</dbReference>
<dbReference type="AlphaFoldDB" id="A0A6S6S3U3"/>
<dbReference type="PANTHER" id="PTHR30313">
    <property type="entry name" value="DNA PRIMASE"/>
    <property type="match status" value="1"/>
</dbReference>
<dbReference type="SMART" id="SM00766">
    <property type="entry name" value="DnaG_DnaB_bind"/>
    <property type="match status" value="1"/>
</dbReference>
<dbReference type="GO" id="GO:1990077">
    <property type="term" value="C:primosome complex"/>
    <property type="evidence" value="ECO:0007669"/>
    <property type="project" value="UniProtKB-KW"/>
</dbReference>
<sequence>MAGHIPKEFIDQLLGRIDIVDVVNKRVPLKKAGREYTACCPFHNEKTPSFTVSPTKQFFHCFGCGAHGSAISFMMEYDHLEYVEAIEALARNLGVEVPREKTMGNQKPRKQLDSSLYGLMEETSKHFSNELNKSQKAIEYIKERDLSPEIIQQYSVGYSTNEWDRLTQLFGKEYGQQKLLACGLQIENDSGRVYDRFRDRLMFPIRDRRGRVIGFGGRVLGDGAPKYLNSPETDIFHKGSELYGLYEARNNTRKLAKFLVVEGYMDVIALAQFGITYAVATMGTATTIEHIGQLYKSGVTQVVFCFDGDRAGEEAAWKALKNALPAVNDDREIRFQFLPEGDDPDTLVRRLGKEGYEAELKKALPFSKFFIRGINEGLGLKAESTLHSIEDSARFATEASRLLDQMPASLLKKSLLQEIQRLGHVTSRPSNTQGFSAEGQQRNFDRPYRKNFGRFAEKTQGAPSQPGDYAVKKTPVRYAITLLLNAPELVSEVGNPEKLLEWDIPGMNLLFKLVETAEENPHIHSAGLMERFRDTEHEKILLKLMKWQPQEADMQVLQQEFQDCFRQIKRQAREKALEKLIHKDQTVGLNSQEQHDLQSLLYDTL</sequence>
<evidence type="ECO:0000256" key="13">
    <source>
        <dbReference type="PIRNR" id="PIRNR002811"/>
    </source>
</evidence>
<dbReference type="InterPro" id="IPR034151">
    <property type="entry name" value="TOPRIM_DnaG_bac"/>
</dbReference>
<organism evidence="16">
    <name type="scientific">uncultured Thiotrichaceae bacterium</name>
    <dbReference type="NCBI Taxonomy" id="298394"/>
    <lineage>
        <taxon>Bacteria</taxon>
        <taxon>Pseudomonadati</taxon>
        <taxon>Pseudomonadota</taxon>
        <taxon>Gammaproteobacteria</taxon>
        <taxon>Thiotrichales</taxon>
        <taxon>Thiotrichaceae</taxon>
        <taxon>environmental samples</taxon>
    </lineage>
</organism>
<dbReference type="FunFam" id="3.90.980.10:FF:000001">
    <property type="entry name" value="DNA primase"/>
    <property type="match status" value="1"/>
</dbReference>
<comment type="cofactor">
    <cofactor evidence="12 13 14">
        <name>Zn(2+)</name>
        <dbReference type="ChEBI" id="CHEBI:29105"/>
    </cofactor>
    <text evidence="12 13 14">Binds 1 zinc ion per monomer.</text>
</comment>
<dbReference type="Pfam" id="PF08275">
    <property type="entry name" value="DNAG_N"/>
    <property type="match status" value="1"/>
</dbReference>
<comment type="function">
    <text evidence="12 13">RNA polymerase that catalyzes the synthesis of short RNA molecules used as primers for DNA polymerase during DNA replication.</text>
</comment>
<dbReference type="InterPro" id="IPR036977">
    <property type="entry name" value="DNA_primase_Znf_CHC2"/>
</dbReference>
<dbReference type="InterPro" id="IPR006171">
    <property type="entry name" value="TOPRIM_dom"/>
</dbReference>
<evidence type="ECO:0000256" key="14">
    <source>
        <dbReference type="PIRSR" id="PIRSR002811-1"/>
    </source>
</evidence>
<comment type="subunit">
    <text evidence="12">Monomer. Interacts with DnaB.</text>
</comment>
<proteinExistence type="inferred from homology"/>
<evidence type="ECO:0000256" key="10">
    <source>
        <dbReference type="ARBA" id="ARBA00023125"/>
    </source>
</evidence>
<dbReference type="EMBL" id="CACVAV010000052">
    <property type="protein sequence ID" value="CAA6802981.1"/>
    <property type="molecule type" value="Genomic_DNA"/>
</dbReference>
<keyword evidence="6 12" id="KW-0479">Metal-binding</keyword>
<name>A0A6S6S3U3_9GAMM</name>
<keyword evidence="5 12" id="KW-0235">DNA replication</keyword>
<evidence type="ECO:0000256" key="3">
    <source>
        <dbReference type="ARBA" id="ARBA00022679"/>
    </source>
</evidence>
<dbReference type="Gene3D" id="3.90.980.10">
    <property type="entry name" value="DNA primase, catalytic core, N-terminal domain"/>
    <property type="match status" value="1"/>
</dbReference>
<protein>
    <recommendedName>
        <fullName evidence="12 13">DNA primase</fullName>
        <ecNumber evidence="12">2.7.7.101</ecNumber>
    </recommendedName>
</protein>
<dbReference type="Gene3D" id="1.10.860.10">
    <property type="entry name" value="DNAb Helicase, Chain A"/>
    <property type="match status" value="1"/>
</dbReference>
<dbReference type="Pfam" id="PF01807">
    <property type="entry name" value="Zn_ribbon_DnaG"/>
    <property type="match status" value="1"/>
</dbReference>
<evidence type="ECO:0000256" key="9">
    <source>
        <dbReference type="ARBA" id="ARBA00022842"/>
    </source>
</evidence>
<keyword evidence="10 12" id="KW-0238">DNA-binding</keyword>
<dbReference type="GO" id="GO:0003677">
    <property type="term" value="F:DNA binding"/>
    <property type="evidence" value="ECO:0007669"/>
    <property type="project" value="UniProtKB-KW"/>
</dbReference>
<evidence type="ECO:0000256" key="12">
    <source>
        <dbReference type="HAMAP-Rule" id="MF_00974"/>
    </source>
</evidence>
<keyword evidence="3 12" id="KW-0808">Transferase</keyword>
<dbReference type="SUPFAM" id="SSF56731">
    <property type="entry name" value="DNA primase core"/>
    <property type="match status" value="1"/>
</dbReference>
<dbReference type="InterPro" id="IPR013173">
    <property type="entry name" value="DNA_primase_DnaG_DnaB-bd_dom"/>
</dbReference>
<feature type="domain" description="Toprim" evidence="15">
    <location>
        <begin position="256"/>
        <end position="339"/>
    </location>
</feature>
<dbReference type="SMART" id="SM00400">
    <property type="entry name" value="ZnF_CHCC"/>
    <property type="match status" value="1"/>
</dbReference>
<dbReference type="SMART" id="SM00493">
    <property type="entry name" value="TOPRIM"/>
    <property type="match status" value="1"/>
</dbReference>
<evidence type="ECO:0000256" key="4">
    <source>
        <dbReference type="ARBA" id="ARBA00022695"/>
    </source>
</evidence>
<dbReference type="Gene3D" id="3.40.1360.10">
    <property type="match status" value="1"/>
</dbReference>
<dbReference type="InterPro" id="IPR030846">
    <property type="entry name" value="DnaG_bac"/>
</dbReference>
<dbReference type="InterPro" id="IPR006295">
    <property type="entry name" value="DNA_primase_DnaG"/>
</dbReference>
<keyword evidence="4 12" id="KW-0548">Nucleotidyltransferase</keyword>
<keyword evidence="9" id="KW-0460">Magnesium</keyword>
<dbReference type="CDD" id="cd03364">
    <property type="entry name" value="TOPRIM_DnaG_primases"/>
    <property type="match status" value="1"/>
</dbReference>
<gene>
    <name evidence="12" type="primary">dnaG</name>
    <name evidence="16" type="ORF">HELGO_WM29680</name>
</gene>
<dbReference type="GO" id="GO:0008270">
    <property type="term" value="F:zinc ion binding"/>
    <property type="evidence" value="ECO:0007669"/>
    <property type="project" value="UniProtKB-UniRule"/>
</dbReference>
<keyword evidence="7 12" id="KW-0863">Zinc-finger</keyword>
<dbReference type="GO" id="GO:0006269">
    <property type="term" value="P:DNA replication, synthesis of primer"/>
    <property type="evidence" value="ECO:0007669"/>
    <property type="project" value="UniProtKB-UniRule"/>
</dbReference>
<dbReference type="NCBIfam" id="TIGR01391">
    <property type="entry name" value="dnaG"/>
    <property type="match status" value="1"/>
</dbReference>
<dbReference type="PANTHER" id="PTHR30313:SF2">
    <property type="entry name" value="DNA PRIMASE"/>
    <property type="match status" value="1"/>
</dbReference>
<comment type="similarity">
    <text evidence="12 13">Belongs to the DnaG primase family.</text>
</comment>
<evidence type="ECO:0000256" key="1">
    <source>
        <dbReference type="ARBA" id="ARBA00022478"/>
    </source>
</evidence>
<keyword evidence="1 12" id="KW-0240">DNA-directed RNA polymerase</keyword>
<comment type="catalytic activity">
    <reaction evidence="12">
        <text>ssDNA + n NTP = ssDNA/pppN(pN)n-1 hybrid + (n-1) diphosphate.</text>
        <dbReference type="EC" id="2.7.7.101"/>
    </reaction>
</comment>
<dbReference type="GO" id="GO:0000428">
    <property type="term" value="C:DNA-directed RNA polymerase complex"/>
    <property type="evidence" value="ECO:0007669"/>
    <property type="project" value="UniProtKB-KW"/>
</dbReference>
<keyword evidence="2 12" id="KW-0639">Primosome</keyword>
<evidence type="ECO:0000313" key="16">
    <source>
        <dbReference type="EMBL" id="CAA6802981.1"/>
    </source>
</evidence>
<reference evidence="16" key="1">
    <citation type="submission" date="2020-01" db="EMBL/GenBank/DDBJ databases">
        <authorList>
            <person name="Meier V. D."/>
            <person name="Meier V D."/>
        </authorList>
    </citation>
    <scope>NUCLEOTIDE SEQUENCE</scope>
    <source>
        <strain evidence="16">HLG_WM_MAG_08</strain>
    </source>
</reference>
<evidence type="ECO:0000256" key="2">
    <source>
        <dbReference type="ARBA" id="ARBA00022515"/>
    </source>
</evidence>
<keyword evidence="11 12" id="KW-0804">Transcription</keyword>
<dbReference type="GO" id="GO:0005737">
    <property type="term" value="C:cytoplasm"/>
    <property type="evidence" value="ECO:0007669"/>
    <property type="project" value="TreeGrafter"/>
</dbReference>
<comment type="domain">
    <text evidence="12">Contains an N-terminal zinc-binding domain, a central core domain that contains the primase activity, and a C-terminal DnaB-binding domain.</text>
</comment>
<accession>A0A6S6S3U3</accession>
<evidence type="ECO:0000256" key="11">
    <source>
        <dbReference type="ARBA" id="ARBA00023163"/>
    </source>
</evidence>
<evidence type="ECO:0000256" key="5">
    <source>
        <dbReference type="ARBA" id="ARBA00022705"/>
    </source>
</evidence>
<evidence type="ECO:0000256" key="6">
    <source>
        <dbReference type="ARBA" id="ARBA00022723"/>
    </source>
</evidence>
<dbReference type="Gene3D" id="3.90.580.10">
    <property type="entry name" value="Zinc finger, CHC2-type domain"/>
    <property type="match status" value="1"/>
</dbReference>
<evidence type="ECO:0000256" key="8">
    <source>
        <dbReference type="ARBA" id="ARBA00022833"/>
    </source>
</evidence>
<dbReference type="InterPro" id="IPR016136">
    <property type="entry name" value="DNA_helicase_N/primase_C"/>
</dbReference>
<dbReference type="InterPro" id="IPR050219">
    <property type="entry name" value="DnaG_primase"/>
</dbReference>
<dbReference type="InterPro" id="IPR013264">
    <property type="entry name" value="DNAG_N"/>
</dbReference>
<dbReference type="EC" id="2.7.7.101" evidence="12"/>
<feature type="zinc finger region" description="CHC2-type" evidence="12 14">
    <location>
        <begin position="40"/>
        <end position="64"/>
    </location>
</feature>
<dbReference type="FunFam" id="3.40.1360.10:FF:000002">
    <property type="entry name" value="DNA primase"/>
    <property type="match status" value="1"/>
</dbReference>
<dbReference type="FunFam" id="3.90.580.10:FF:000001">
    <property type="entry name" value="DNA primase"/>
    <property type="match status" value="1"/>
</dbReference>
<keyword evidence="8 12" id="KW-0862">Zinc</keyword>
<dbReference type="PROSITE" id="PS50880">
    <property type="entry name" value="TOPRIM"/>
    <property type="match status" value="1"/>
</dbReference>
<dbReference type="GO" id="GO:0003899">
    <property type="term" value="F:DNA-directed RNA polymerase activity"/>
    <property type="evidence" value="ECO:0007669"/>
    <property type="project" value="UniProtKB-UniRule"/>
</dbReference>
<dbReference type="PIRSF" id="PIRSF002811">
    <property type="entry name" value="DnaG"/>
    <property type="match status" value="1"/>
</dbReference>
<evidence type="ECO:0000256" key="7">
    <source>
        <dbReference type="ARBA" id="ARBA00022771"/>
    </source>
</evidence>
<dbReference type="SUPFAM" id="SSF57783">
    <property type="entry name" value="Zinc beta-ribbon"/>
    <property type="match status" value="1"/>
</dbReference>
<dbReference type="Gene3D" id="1.20.50.20">
    <property type="entry name" value="DnaG, RNA polymerase domain, helical bundle"/>
    <property type="match status" value="1"/>
</dbReference>
<dbReference type="HAMAP" id="MF_00974">
    <property type="entry name" value="DNA_primase_DnaG"/>
    <property type="match status" value="1"/>
</dbReference>